<dbReference type="InterPro" id="IPR036259">
    <property type="entry name" value="MFS_trans_sf"/>
</dbReference>
<protein>
    <recommendedName>
        <fullName evidence="5">Molybdate-anion transporter</fullName>
    </recommendedName>
</protein>
<organism evidence="3 4">
    <name type="scientific">Escallonia herrerae</name>
    <dbReference type="NCBI Taxonomy" id="1293975"/>
    <lineage>
        <taxon>Eukaryota</taxon>
        <taxon>Viridiplantae</taxon>
        <taxon>Streptophyta</taxon>
        <taxon>Embryophyta</taxon>
        <taxon>Tracheophyta</taxon>
        <taxon>Spermatophyta</taxon>
        <taxon>Magnoliopsida</taxon>
        <taxon>eudicotyledons</taxon>
        <taxon>Gunneridae</taxon>
        <taxon>Pentapetalae</taxon>
        <taxon>asterids</taxon>
        <taxon>campanulids</taxon>
        <taxon>Escalloniales</taxon>
        <taxon>Escalloniaceae</taxon>
        <taxon>Escallonia</taxon>
    </lineage>
</organism>
<feature type="transmembrane region" description="Helical" evidence="2">
    <location>
        <begin position="227"/>
        <end position="249"/>
    </location>
</feature>
<dbReference type="EMBL" id="JAVXUP010000977">
    <property type="protein sequence ID" value="KAK3017816.1"/>
    <property type="molecule type" value="Genomic_DNA"/>
</dbReference>
<feature type="transmembrane region" description="Helical" evidence="2">
    <location>
        <begin position="319"/>
        <end position="340"/>
    </location>
</feature>
<sequence length="386" mass="43076">MEGLSLVFGEYELAYYGVSREQMVLSSCVGYASALIFGTLLGMLSDLIGQKKICLTFCILHIFVGIWKRLVSHPSVWLVSVCLSLTNSIYLFNFETWMVIEHDKLGHSKDTLSDMFWLMTFFDSASFIASQMLANWLVGNNVEQHLVSPSTASVLLAVISLIVVSRGWKDSSQTAAFKDYLRSLYLCLIDDKRIWLLGWAQACVQFSIAVFWILWAPTIVADGREVHLGLIFPCLLGARMFGSTAFPWFVGGAFSVRTEDCLMYMFLVAGLLLSIVAYDYQEIGVLVALFCLFHACIGLVLPSLARLRTLYVPNEMRGGMIGLSLAPANAAIMLCLVQNFSEKVGDLENCSPSSYTSCNTRATARELEPEECFHGDYWACKWMELG</sequence>
<proteinExistence type="inferred from homology"/>
<evidence type="ECO:0000256" key="1">
    <source>
        <dbReference type="ARBA" id="ARBA00044504"/>
    </source>
</evidence>
<evidence type="ECO:0008006" key="5">
    <source>
        <dbReference type="Google" id="ProtNLM"/>
    </source>
</evidence>
<name>A0AA88VYI9_9ASTE</name>
<dbReference type="Pfam" id="PF05631">
    <property type="entry name" value="MFS_5"/>
    <property type="match status" value="1"/>
</dbReference>
<evidence type="ECO:0000313" key="3">
    <source>
        <dbReference type="EMBL" id="KAK3017816.1"/>
    </source>
</evidence>
<evidence type="ECO:0000313" key="4">
    <source>
        <dbReference type="Proteomes" id="UP001188597"/>
    </source>
</evidence>
<reference evidence="3" key="1">
    <citation type="submission" date="2022-12" db="EMBL/GenBank/DDBJ databases">
        <title>Draft genome assemblies for two species of Escallonia (Escalloniales).</title>
        <authorList>
            <person name="Chanderbali A."/>
            <person name="Dervinis C."/>
            <person name="Anghel I."/>
            <person name="Soltis D."/>
            <person name="Soltis P."/>
            <person name="Zapata F."/>
        </authorList>
    </citation>
    <scope>NUCLEOTIDE SEQUENCE</scope>
    <source>
        <strain evidence="3">UCBG64.0493</strain>
        <tissue evidence="3">Leaf</tissue>
    </source>
</reference>
<keyword evidence="4" id="KW-1185">Reference proteome</keyword>
<accession>A0AA88VYI9</accession>
<feature type="transmembrane region" description="Helical" evidence="2">
    <location>
        <begin position="194"/>
        <end position="215"/>
    </location>
</feature>
<keyword evidence="2" id="KW-0812">Transmembrane</keyword>
<dbReference type="AlphaFoldDB" id="A0AA88VYI9"/>
<dbReference type="Gene3D" id="1.20.1250.20">
    <property type="entry name" value="MFS general substrate transporter like domains"/>
    <property type="match status" value="1"/>
</dbReference>
<dbReference type="InterPro" id="IPR008509">
    <property type="entry name" value="MOT2/MFSD5"/>
</dbReference>
<feature type="transmembrane region" description="Helical" evidence="2">
    <location>
        <begin position="261"/>
        <end position="278"/>
    </location>
</feature>
<evidence type="ECO:0000256" key="2">
    <source>
        <dbReference type="SAM" id="Phobius"/>
    </source>
</evidence>
<keyword evidence="2" id="KW-0472">Membrane</keyword>
<dbReference type="GO" id="GO:0016020">
    <property type="term" value="C:membrane"/>
    <property type="evidence" value="ECO:0007669"/>
    <property type="project" value="InterPro"/>
</dbReference>
<dbReference type="SUPFAM" id="SSF103473">
    <property type="entry name" value="MFS general substrate transporter"/>
    <property type="match status" value="1"/>
</dbReference>
<feature type="transmembrane region" description="Helical" evidence="2">
    <location>
        <begin position="146"/>
        <end position="164"/>
    </location>
</feature>
<feature type="transmembrane region" description="Helical" evidence="2">
    <location>
        <begin position="115"/>
        <end position="134"/>
    </location>
</feature>
<comment type="similarity">
    <text evidence="1">Belongs to the major facilitator superfamily. Phosphate:H(+) symporter (TC 2.A.1.9) family.</text>
</comment>
<gene>
    <name evidence="3" type="ORF">RJ639_003673</name>
</gene>
<dbReference type="PANTHER" id="PTHR23516">
    <property type="entry name" value="SAM (S-ADENOSYL METHIONINE) TRANSPORTER"/>
    <property type="match status" value="1"/>
</dbReference>
<keyword evidence="2" id="KW-1133">Transmembrane helix</keyword>
<comment type="caution">
    <text evidence="3">The sequence shown here is derived from an EMBL/GenBank/DDBJ whole genome shotgun (WGS) entry which is preliminary data.</text>
</comment>
<feature type="transmembrane region" description="Helical" evidence="2">
    <location>
        <begin position="284"/>
        <end position="307"/>
    </location>
</feature>
<dbReference type="PANTHER" id="PTHR23516:SF2">
    <property type="entry name" value="MOLYBDATE-ANION TRANSPORTER"/>
    <property type="match status" value="1"/>
</dbReference>
<feature type="transmembrane region" description="Helical" evidence="2">
    <location>
        <begin position="76"/>
        <end position="94"/>
    </location>
</feature>
<feature type="transmembrane region" description="Helical" evidence="2">
    <location>
        <begin position="23"/>
        <end position="41"/>
    </location>
</feature>
<dbReference type="Proteomes" id="UP001188597">
    <property type="component" value="Unassembled WGS sequence"/>
</dbReference>
<dbReference type="GO" id="GO:0015098">
    <property type="term" value="F:molybdate ion transmembrane transporter activity"/>
    <property type="evidence" value="ECO:0007669"/>
    <property type="project" value="InterPro"/>
</dbReference>